<dbReference type="InterPro" id="IPR008807">
    <property type="entry name" value="ROS_MUCR"/>
</dbReference>
<feature type="compositionally biased region" description="Basic residues" evidence="2">
    <location>
        <begin position="358"/>
        <end position="367"/>
    </location>
</feature>
<feature type="region of interest" description="Disordered" evidence="2">
    <location>
        <begin position="227"/>
        <end position="377"/>
    </location>
</feature>
<proteinExistence type="inferred from homology"/>
<dbReference type="Proteomes" id="UP000465810">
    <property type="component" value="Unassembled WGS sequence"/>
</dbReference>
<evidence type="ECO:0000313" key="4">
    <source>
        <dbReference type="Proteomes" id="UP000465810"/>
    </source>
</evidence>
<keyword evidence="4" id="KW-1185">Reference proteome</keyword>
<sequence>MAEPENPADVTALTVQLLSAYLTNNTVASENLAELIRTTRAALTQDASEVVAAEEPEVHTPAVSVRKSLSSPEYLISLIDGKRYKTLKRHLAGHGLTPDTYRERYGLPASYPMVAPAFADMRREIAGRIGLGRRRQADAAPVPAQPAAKSPDDAVNGSDPANVPVVAPAAPAKRTKSTKPASPKAAPARRRAATAPKSATPSKAPAAEVLIAAPAEAAKPDALTVEKKVAKPRKAKPAAATEVLSEDTAAPLAPANADTSSATAGEAKPKKAPVKLPPRNAAKSTDAKKASSDPIEALAPGADVASEVPAKVAPKRRGKLGLFGKGQGADAGTSADTPAFAEIAAPSSDPTKSGKSAKVTKPKRMARTPKAPDTETD</sequence>
<accession>A0A7X4GL22</accession>
<feature type="compositionally biased region" description="Low complexity" evidence="2">
    <location>
        <begin position="138"/>
        <end position="148"/>
    </location>
</feature>
<comment type="similarity">
    <text evidence="1">Belongs to the ros/MucR family.</text>
</comment>
<reference evidence="3 4" key="1">
    <citation type="submission" date="2019-12" db="EMBL/GenBank/DDBJ databases">
        <authorList>
            <person name="Feng G."/>
            <person name="Zhu H."/>
        </authorList>
    </citation>
    <scope>NUCLEOTIDE SEQUENCE [LARGE SCALE GENOMIC DNA]</scope>
    <source>
        <strain evidence="3 4">FGD1</strain>
    </source>
</reference>
<comment type="caution">
    <text evidence="3">The sequence shown here is derived from an EMBL/GenBank/DDBJ whole genome shotgun (WGS) entry which is preliminary data.</text>
</comment>
<feature type="compositionally biased region" description="Low complexity" evidence="2">
    <location>
        <begin position="193"/>
        <end position="205"/>
    </location>
</feature>
<dbReference type="EMBL" id="WVTD01000032">
    <property type="protein sequence ID" value="MYM00206.1"/>
    <property type="molecule type" value="Genomic_DNA"/>
</dbReference>
<dbReference type="GO" id="GO:0003677">
    <property type="term" value="F:DNA binding"/>
    <property type="evidence" value="ECO:0007669"/>
    <property type="project" value="InterPro"/>
</dbReference>
<dbReference type="AlphaFoldDB" id="A0A7X4GL22"/>
<organism evidence="3 4">
    <name type="scientific">Novosphingobium silvae</name>
    <dbReference type="NCBI Taxonomy" id="2692619"/>
    <lineage>
        <taxon>Bacteria</taxon>
        <taxon>Pseudomonadati</taxon>
        <taxon>Pseudomonadota</taxon>
        <taxon>Alphaproteobacteria</taxon>
        <taxon>Sphingomonadales</taxon>
        <taxon>Sphingomonadaceae</taxon>
        <taxon>Novosphingobium</taxon>
    </lineage>
</organism>
<gene>
    <name evidence="3" type="ORF">GR702_20855</name>
</gene>
<dbReference type="Pfam" id="PF05443">
    <property type="entry name" value="ROS_MUCR"/>
    <property type="match status" value="1"/>
</dbReference>
<evidence type="ECO:0000256" key="1">
    <source>
        <dbReference type="ARBA" id="ARBA00007031"/>
    </source>
</evidence>
<feature type="region of interest" description="Disordered" evidence="2">
    <location>
        <begin position="132"/>
        <end position="205"/>
    </location>
</feature>
<dbReference type="GO" id="GO:0008270">
    <property type="term" value="F:zinc ion binding"/>
    <property type="evidence" value="ECO:0007669"/>
    <property type="project" value="InterPro"/>
</dbReference>
<dbReference type="InterPro" id="IPR041920">
    <property type="entry name" value="ROS/MUCR_sf"/>
</dbReference>
<dbReference type="RefSeq" id="WP_160987475.1">
    <property type="nucleotide sequence ID" value="NZ_WVTD01000032.1"/>
</dbReference>
<protein>
    <submittedName>
        <fullName evidence="3">Transcriptional regulator</fullName>
    </submittedName>
</protein>
<feature type="compositionally biased region" description="Low complexity" evidence="2">
    <location>
        <begin position="160"/>
        <end position="186"/>
    </location>
</feature>
<evidence type="ECO:0000256" key="2">
    <source>
        <dbReference type="SAM" id="MobiDB-lite"/>
    </source>
</evidence>
<evidence type="ECO:0000313" key="3">
    <source>
        <dbReference type="EMBL" id="MYM00206.1"/>
    </source>
</evidence>
<name>A0A7X4GL22_9SPHN</name>
<dbReference type="Gene3D" id="1.10.10.1550">
    <property type="entry name" value="ROS/MUCR transcriptional regulator protein"/>
    <property type="match status" value="1"/>
</dbReference>
<dbReference type="GO" id="GO:0006355">
    <property type="term" value="P:regulation of DNA-templated transcription"/>
    <property type="evidence" value="ECO:0007669"/>
    <property type="project" value="InterPro"/>
</dbReference>